<dbReference type="Pfam" id="PF04149">
    <property type="entry name" value="DUF397"/>
    <property type="match status" value="1"/>
</dbReference>
<feature type="compositionally biased region" description="Basic and acidic residues" evidence="1">
    <location>
        <begin position="1"/>
        <end position="16"/>
    </location>
</feature>
<accession>A0ABW2KK39</accession>
<evidence type="ECO:0000259" key="2">
    <source>
        <dbReference type="Pfam" id="PF04149"/>
    </source>
</evidence>
<comment type="caution">
    <text evidence="3">The sequence shown here is derived from an EMBL/GenBank/DDBJ whole genome shotgun (WGS) entry which is preliminary data.</text>
</comment>
<organism evidence="3 4">
    <name type="scientific">Marinactinospora rubrisoli</name>
    <dbReference type="NCBI Taxonomy" id="2715399"/>
    <lineage>
        <taxon>Bacteria</taxon>
        <taxon>Bacillati</taxon>
        <taxon>Actinomycetota</taxon>
        <taxon>Actinomycetes</taxon>
        <taxon>Streptosporangiales</taxon>
        <taxon>Nocardiopsidaceae</taxon>
        <taxon>Marinactinospora</taxon>
    </lineage>
</organism>
<dbReference type="Proteomes" id="UP001596540">
    <property type="component" value="Unassembled WGS sequence"/>
</dbReference>
<dbReference type="RefSeq" id="WP_379872204.1">
    <property type="nucleotide sequence ID" value="NZ_JBHTBH010000008.1"/>
</dbReference>
<gene>
    <name evidence="3" type="ORF">ACFQRF_17620</name>
</gene>
<evidence type="ECO:0000313" key="4">
    <source>
        <dbReference type="Proteomes" id="UP001596540"/>
    </source>
</evidence>
<evidence type="ECO:0000313" key="3">
    <source>
        <dbReference type="EMBL" id="MFC7329554.1"/>
    </source>
</evidence>
<protein>
    <submittedName>
        <fullName evidence="3">DUF397 domain-containing protein</fullName>
    </submittedName>
</protein>
<keyword evidence="4" id="KW-1185">Reference proteome</keyword>
<feature type="region of interest" description="Disordered" evidence="1">
    <location>
        <begin position="1"/>
        <end position="20"/>
    </location>
</feature>
<feature type="domain" description="DUF397" evidence="2">
    <location>
        <begin position="14"/>
        <end position="68"/>
    </location>
</feature>
<evidence type="ECO:0000256" key="1">
    <source>
        <dbReference type="SAM" id="MobiDB-lite"/>
    </source>
</evidence>
<dbReference type="EMBL" id="JBHTBH010000008">
    <property type="protein sequence ID" value="MFC7329554.1"/>
    <property type="molecule type" value="Genomic_DNA"/>
</dbReference>
<dbReference type="InterPro" id="IPR007278">
    <property type="entry name" value="DUF397"/>
</dbReference>
<proteinExistence type="predicted"/>
<name>A0ABW2KK39_9ACTN</name>
<sequence length="74" mass="7932">MLAEQEFRAQAADRWHKSSFSGSDGGCVFIARVGDTVGIIEADDPTDTSAPVVLTPIENFRKFIAGAKAGEFDL</sequence>
<reference evidence="4" key="1">
    <citation type="journal article" date="2019" name="Int. J. Syst. Evol. Microbiol.">
        <title>The Global Catalogue of Microorganisms (GCM) 10K type strain sequencing project: providing services to taxonomists for standard genome sequencing and annotation.</title>
        <authorList>
            <consortium name="The Broad Institute Genomics Platform"/>
            <consortium name="The Broad Institute Genome Sequencing Center for Infectious Disease"/>
            <person name="Wu L."/>
            <person name="Ma J."/>
        </authorList>
    </citation>
    <scope>NUCLEOTIDE SEQUENCE [LARGE SCALE GENOMIC DNA]</scope>
    <source>
        <strain evidence="4">CGMCC 4.7382</strain>
    </source>
</reference>